<evidence type="ECO:0000313" key="2">
    <source>
        <dbReference type="Proteomes" id="UP000006322"/>
    </source>
</evidence>
<organism evidence="1 2">
    <name type="scientific">Paraglaciecola polaris LMG 21857</name>
    <dbReference type="NCBI Taxonomy" id="1129793"/>
    <lineage>
        <taxon>Bacteria</taxon>
        <taxon>Pseudomonadati</taxon>
        <taxon>Pseudomonadota</taxon>
        <taxon>Gammaproteobacteria</taxon>
        <taxon>Alteromonadales</taxon>
        <taxon>Alteromonadaceae</taxon>
        <taxon>Paraglaciecola</taxon>
    </lineage>
</organism>
<comment type="caution">
    <text evidence="1">The sequence shown here is derived from an EMBL/GenBank/DDBJ whole genome shotgun (WGS) entry which is preliminary data.</text>
</comment>
<name>K7AE73_9ALTE</name>
<evidence type="ECO:0000313" key="1">
    <source>
        <dbReference type="EMBL" id="GAC33630.1"/>
    </source>
</evidence>
<accession>K7AE73</accession>
<dbReference type="EMBL" id="BAER01000066">
    <property type="protein sequence ID" value="GAC33630.1"/>
    <property type="molecule type" value="Genomic_DNA"/>
</dbReference>
<dbReference type="Proteomes" id="UP000006322">
    <property type="component" value="Unassembled WGS sequence"/>
</dbReference>
<gene>
    <name evidence="1" type="ORF">GPLA_2736</name>
</gene>
<protein>
    <submittedName>
        <fullName evidence="1">Uncharacterized protein</fullName>
    </submittedName>
</protein>
<keyword evidence="2" id="KW-1185">Reference proteome</keyword>
<reference evidence="2" key="1">
    <citation type="journal article" date="2014" name="Environ. Microbiol.">
        <title>Comparative genomics of the marine bacterial genus Glaciecola reveals the high degree of genomic diversity and genomic characteristic for cold adaptation.</title>
        <authorList>
            <person name="Qin Q.L."/>
            <person name="Xie B.B."/>
            <person name="Yu Y."/>
            <person name="Shu Y.L."/>
            <person name="Rong J.C."/>
            <person name="Zhang Y.J."/>
            <person name="Zhao D.L."/>
            <person name="Chen X.L."/>
            <person name="Zhang X.Y."/>
            <person name="Chen B."/>
            <person name="Zhou B.C."/>
            <person name="Zhang Y.Z."/>
        </authorList>
    </citation>
    <scope>NUCLEOTIDE SEQUENCE [LARGE SCALE GENOMIC DNA]</scope>
    <source>
        <strain evidence="2">LMG 21857</strain>
    </source>
</reference>
<sequence>MLKPSINTIASDVNQTKMLTSVSNKQIDQILACYDDCQ</sequence>
<dbReference type="AlphaFoldDB" id="K7AE73"/>
<proteinExistence type="predicted"/>